<proteinExistence type="inferred from homology"/>
<evidence type="ECO:0000256" key="1">
    <source>
        <dbReference type="ARBA" id="ARBA00008031"/>
    </source>
</evidence>
<keyword evidence="2 7" id="KW-0479">Metal-binding</keyword>
<dbReference type="InterPro" id="IPR013342">
    <property type="entry name" value="Mandelate_racemase_C"/>
</dbReference>
<keyword evidence="11" id="KW-1185">Reference proteome</keyword>
<evidence type="ECO:0000256" key="8">
    <source>
        <dbReference type="RuleBase" id="RU366006"/>
    </source>
</evidence>
<dbReference type="PROSITE" id="PS00908">
    <property type="entry name" value="MR_MLE_1"/>
    <property type="match status" value="1"/>
</dbReference>
<dbReference type="EMBL" id="JADKPN010000001">
    <property type="protein sequence ID" value="MBF4762265.1"/>
    <property type="molecule type" value="Genomic_DNA"/>
</dbReference>
<dbReference type="Proteomes" id="UP000640489">
    <property type="component" value="Unassembled WGS sequence"/>
</dbReference>
<dbReference type="InterPro" id="IPR013341">
    <property type="entry name" value="Mandelate_racemase_N_dom"/>
</dbReference>
<feature type="active site" description="Proton acceptor; specific for (S)-substrate epimerization" evidence="5">
    <location>
        <position position="268"/>
    </location>
</feature>
<dbReference type="InterPro" id="IPR034603">
    <property type="entry name" value="Dipeptide_epimerase"/>
</dbReference>
<gene>
    <name evidence="10" type="ORF">ISU07_03930</name>
</gene>
<dbReference type="Gene3D" id="3.20.20.120">
    <property type="entry name" value="Enolase-like C-terminal domain"/>
    <property type="match status" value="1"/>
</dbReference>
<evidence type="ECO:0000256" key="3">
    <source>
        <dbReference type="ARBA" id="ARBA00022842"/>
    </source>
</evidence>
<dbReference type="InterPro" id="IPR018110">
    <property type="entry name" value="Mandel_Rmase/mucon_lact_enz_CS"/>
</dbReference>
<dbReference type="RefSeq" id="WP_194705400.1">
    <property type="nucleotide sequence ID" value="NZ_JADKPN010000001.1"/>
</dbReference>
<feature type="binding site" evidence="6">
    <location>
        <position position="137"/>
    </location>
    <ligand>
        <name>substrate</name>
    </ligand>
</feature>
<feature type="domain" description="Mandelate racemase/muconate lactonizing enzyme C-terminal" evidence="9">
    <location>
        <begin position="143"/>
        <end position="240"/>
    </location>
</feature>
<feature type="binding site" evidence="7">
    <location>
        <position position="219"/>
    </location>
    <ligand>
        <name>Mg(2+)</name>
        <dbReference type="ChEBI" id="CHEBI:18420"/>
    </ligand>
</feature>
<dbReference type="Pfam" id="PF13378">
    <property type="entry name" value="MR_MLE_C"/>
    <property type="match status" value="1"/>
</dbReference>
<evidence type="ECO:0000313" key="10">
    <source>
        <dbReference type="EMBL" id="MBF4762265.1"/>
    </source>
</evidence>
<dbReference type="PANTHER" id="PTHR48073">
    <property type="entry name" value="O-SUCCINYLBENZOATE SYNTHASE-RELATED"/>
    <property type="match status" value="1"/>
</dbReference>
<feature type="binding site" evidence="6">
    <location>
        <position position="323"/>
    </location>
    <ligand>
        <name>substrate</name>
    </ligand>
</feature>
<sequence>MSIAEVRCHRLRAPLHTPFVTALRRTEHLETTVVEVVDDEGRRGYGEAPQVWRVTGESLAGAEACLSGPLADLVRGRPLDDLAGLARDLEGAVVGNWGAKAAMDVALHDLAAQAAGVSLVELLGGPSGEQRVPTDVTVSSGEPDEIAATTTKRTAEGFTVLKLKVGTDAATDVARVRAVRDAAPDARIRVDANQGWTPHEAIRVIRALEDAGLGIEFVEQPVERYDVDGLARVTEAVDTPVMADESVFAPRDLAAVIERRAADLVNVKLAKCGGLGVARDLLETARAAGMGTIVGSMMEGPIGVGAAAALVAAVGTSHVSDLDAAWWAASSPVSGGATYDGGVIVLPAGAGLGIGGLA</sequence>
<evidence type="ECO:0000256" key="7">
    <source>
        <dbReference type="PIRSR" id="PIRSR634603-3"/>
    </source>
</evidence>
<feature type="active site" description="Proton acceptor; specific for (R)-substrate epimerization" evidence="5">
    <location>
        <position position="164"/>
    </location>
</feature>
<feature type="binding site" evidence="6">
    <location>
        <position position="24"/>
    </location>
    <ligand>
        <name>substrate</name>
    </ligand>
</feature>
<evidence type="ECO:0000256" key="5">
    <source>
        <dbReference type="PIRSR" id="PIRSR634603-1"/>
    </source>
</evidence>
<feature type="binding site" evidence="7">
    <location>
        <position position="244"/>
    </location>
    <ligand>
        <name>Mg(2+)</name>
        <dbReference type="ChEBI" id="CHEBI:18420"/>
    </ligand>
</feature>
<evidence type="ECO:0000256" key="2">
    <source>
        <dbReference type="ARBA" id="ARBA00022723"/>
    </source>
</evidence>
<protein>
    <recommendedName>
        <fullName evidence="8">Dipeptide epimerase</fullName>
        <ecNumber evidence="8">5.1.1.-</ecNumber>
    </recommendedName>
</protein>
<reference evidence="10" key="1">
    <citation type="submission" date="2020-11" db="EMBL/GenBank/DDBJ databases">
        <title>Nocardioides sp. nov., isolated from Soil of Cynanchum wilfordii Hemsley rhizosphere.</title>
        <authorList>
            <person name="Lee J.-S."/>
            <person name="Suh M.K."/>
            <person name="Kim J.-S."/>
        </authorList>
    </citation>
    <scope>NUCLEOTIDE SEQUENCE</scope>
    <source>
        <strain evidence="10">KCTC 19275</strain>
    </source>
</reference>
<comment type="similarity">
    <text evidence="1 8">Belongs to the mandelate racemase/muconate lactonizing enzyme family.</text>
</comment>
<feature type="binding site" evidence="6">
    <location>
        <position position="162"/>
    </location>
    <ligand>
        <name>substrate</name>
    </ligand>
</feature>
<evidence type="ECO:0000259" key="9">
    <source>
        <dbReference type="SMART" id="SM00922"/>
    </source>
</evidence>
<organism evidence="10 11">
    <name type="scientific">Nocardioides islandensis</name>
    <dbReference type="NCBI Taxonomy" id="433663"/>
    <lineage>
        <taxon>Bacteria</taxon>
        <taxon>Bacillati</taxon>
        <taxon>Actinomycetota</taxon>
        <taxon>Actinomycetes</taxon>
        <taxon>Propionibacteriales</taxon>
        <taxon>Nocardioidaceae</taxon>
        <taxon>Nocardioides</taxon>
    </lineage>
</organism>
<dbReference type="Pfam" id="PF02746">
    <property type="entry name" value="MR_MLE_N"/>
    <property type="match status" value="1"/>
</dbReference>
<dbReference type="Gene3D" id="3.30.390.10">
    <property type="entry name" value="Enolase-like, N-terminal domain"/>
    <property type="match status" value="1"/>
</dbReference>
<dbReference type="SFLD" id="SFLDG00180">
    <property type="entry name" value="muconate_cycloisomerase"/>
    <property type="match status" value="1"/>
</dbReference>
<evidence type="ECO:0000256" key="4">
    <source>
        <dbReference type="ARBA" id="ARBA00023235"/>
    </source>
</evidence>
<dbReference type="InterPro" id="IPR036849">
    <property type="entry name" value="Enolase-like_C_sf"/>
</dbReference>
<feature type="binding site" evidence="7">
    <location>
        <position position="191"/>
    </location>
    <ligand>
        <name>Mg(2+)</name>
        <dbReference type="ChEBI" id="CHEBI:18420"/>
    </ligand>
</feature>
<comment type="cofactor">
    <cofactor evidence="7 8">
        <name>Mg(2+)</name>
        <dbReference type="ChEBI" id="CHEBI:18420"/>
    </cofactor>
    <text evidence="7 8">Binds 1 Mg(2+) ion per subunit.</text>
</comment>
<dbReference type="GO" id="GO:0016855">
    <property type="term" value="F:racemase and epimerase activity, acting on amino acids and derivatives"/>
    <property type="evidence" value="ECO:0007669"/>
    <property type="project" value="UniProtKB-UniRule"/>
</dbReference>
<dbReference type="AlphaFoldDB" id="A0A930VE27"/>
<dbReference type="SUPFAM" id="SSF54826">
    <property type="entry name" value="Enolase N-terminal domain-like"/>
    <property type="match status" value="1"/>
</dbReference>
<dbReference type="SUPFAM" id="SSF51604">
    <property type="entry name" value="Enolase C-terminal domain-like"/>
    <property type="match status" value="1"/>
</dbReference>
<dbReference type="InterPro" id="IPR029065">
    <property type="entry name" value="Enolase_C-like"/>
</dbReference>
<dbReference type="PANTHER" id="PTHR48073:SF2">
    <property type="entry name" value="O-SUCCINYLBENZOATE SYNTHASE"/>
    <property type="match status" value="1"/>
</dbReference>
<dbReference type="CDD" id="cd03319">
    <property type="entry name" value="L-Ala-DL-Glu_epimerase"/>
    <property type="match status" value="1"/>
</dbReference>
<comment type="caution">
    <text evidence="10">The sequence shown here is derived from an EMBL/GenBank/DDBJ whole genome shotgun (WGS) entry which is preliminary data.</text>
</comment>
<dbReference type="InterPro" id="IPR029017">
    <property type="entry name" value="Enolase-like_N"/>
</dbReference>
<dbReference type="SMART" id="SM00922">
    <property type="entry name" value="MR_MLE"/>
    <property type="match status" value="1"/>
</dbReference>
<name>A0A930VE27_9ACTN</name>
<feature type="binding site" evidence="6">
    <location>
        <position position="298"/>
    </location>
    <ligand>
        <name>substrate</name>
    </ligand>
</feature>
<keyword evidence="3 7" id="KW-0460">Magnesium</keyword>
<dbReference type="SFLD" id="SFLDF00009">
    <property type="entry name" value="o-succinylbenzoate_synthase"/>
    <property type="match status" value="1"/>
</dbReference>
<dbReference type="GO" id="GO:0046872">
    <property type="term" value="F:metal ion binding"/>
    <property type="evidence" value="ECO:0007669"/>
    <property type="project" value="UniProtKB-KW"/>
</dbReference>
<feature type="binding site" evidence="6">
    <location>
        <position position="296"/>
    </location>
    <ligand>
        <name>substrate</name>
    </ligand>
</feature>
<feature type="binding site" evidence="6">
    <location>
        <position position="321"/>
    </location>
    <ligand>
        <name>substrate</name>
    </ligand>
</feature>
<accession>A0A930VE27</accession>
<evidence type="ECO:0000313" key="11">
    <source>
        <dbReference type="Proteomes" id="UP000640489"/>
    </source>
</evidence>
<keyword evidence="4 8" id="KW-0413">Isomerase</keyword>
<dbReference type="EC" id="5.1.1.-" evidence="8"/>
<dbReference type="GO" id="GO:0009063">
    <property type="term" value="P:amino acid catabolic process"/>
    <property type="evidence" value="ECO:0007669"/>
    <property type="project" value="InterPro"/>
</dbReference>
<evidence type="ECO:0000256" key="6">
    <source>
        <dbReference type="PIRSR" id="PIRSR634603-2"/>
    </source>
</evidence>
<dbReference type="SFLD" id="SFLDS00001">
    <property type="entry name" value="Enolase"/>
    <property type="match status" value="1"/>
</dbReference>